<reference evidence="1" key="1">
    <citation type="journal article" date="2018" name="Genome Res.">
        <title>The genomic architecture and molecular evolution of ant odorant receptors.</title>
        <authorList>
            <person name="McKenzie S.K."/>
            <person name="Kronauer D.J.C."/>
        </authorList>
    </citation>
    <scope>NUCLEOTIDE SEQUENCE [LARGE SCALE GENOMIC DNA]</scope>
    <source>
        <strain evidence="1">Clonal line C1</strain>
    </source>
</reference>
<dbReference type="EMBL" id="QOIP01000007">
    <property type="protein sequence ID" value="RLU20318.1"/>
    <property type="molecule type" value="Genomic_DNA"/>
</dbReference>
<accession>A0A3L8DKF3</accession>
<organism evidence="1">
    <name type="scientific">Ooceraea biroi</name>
    <name type="common">Clonal raider ant</name>
    <name type="synonym">Cerapachys biroi</name>
    <dbReference type="NCBI Taxonomy" id="2015173"/>
    <lineage>
        <taxon>Eukaryota</taxon>
        <taxon>Metazoa</taxon>
        <taxon>Ecdysozoa</taxon>
        <taxon>Arthropoda</taxon>
        <taxon>Hexapoda</taxon>
        <taxon>Insecta</taxon>
        <taxon>Pterygota</taxon>
        <taxon>Neoptera</taxon>
        <taxon>Endopterygota</taxon>
        <taxon>Hymenoptera</taxon>
        <taxon>Apocrita</taxon>
        <taxon>Aculeata</taxon>
        <taxon>Formicoidea</taxon>
        <taxon>Formicidae</taxon>
        <taxon>Dorylinae</taxon>
        <taxon>Ooceraea</taxon>
    </lineage>
</organism>
<gene>
    <name evidence="1" type="ORF">DMN91_006926</name>
</gene>
<evidence type="ECO:0000313" key="1">
    <source>
        <dbReference type="EMBL" id="RLU20318.1"/>
    </source>
</evidence>
<dbReference type="Proteomes" id="UP000279307">
    <property type="component" value="Chromosome 7"/>
</dbReference>
<proteinExistence type="predicted"/>
<sequence length="192" mass="22045">MVFRVKNFTPPLQARSKSSTFLPSLQSTKRQTFDGKSKLDDKKIDPVEALARTADKLHIDESTEGNITNKLIEETASEEETVEHVRNLRSMTIPSYDIDGMTTEELQASLRKITENAQQPFVFLTNISEELARDYDLLIKTKESTDINIELTAVAKRIESCKMLLEEAESRVKHRRYRANPDDIWTRLSEIV</sequence>
<name>A0A3L8DKF3_OOCBI</name>
<dbReference type="AlphaFoldDB" id="A0A3L8DKF3"/>
<reference evidence="1" key="2">
    <citation type="submission" date="2018-07" db="EMBL/GenBank/DDBJ databases">
        <authorList>
            <person name="Mckenzie S.K."/>
            <person name="Kronauer D.J.C."/>
        </authorList>
    </citation>
    <scope>NUCLEOTIDE SEQUENCE</scope>
    <source>
        <strain evidence="1">Clonal line C1</strain>
    </source>
</reference>
<comment type="caution">
    <text evidence="1">The sequence shown here is derived from an EMBL/GenBank/DDBJ whole genome shotgun (WGS) entry which is preliminary data.</text>
</comment>
<protein>
    <submittedName>
        <fullName evidence="1">Uncharacterized protein</fullName>
    </submittedName>
</protein>